<feature type="compositionally biased region" description="Basic residues" evidence="1">
    <location>
        <begin position="676"/>
        <end position="686"/>
    </location>
</feature>
<proteinExistence type="predicted"/>
<dbReference type="EMBL" id="CAICTM010000033">
    <property type="protein sequence ID" value="CAB9498225.1"/>
    <property type="molecule type" value="Genomic_DNA"/>
</dbReference>
<feature type="region of interest" description="Disordered" evidence="1">
    <location>
        <begin position="231"/>
        <end position="250"/>
    </location>
</feature>
<feature type="compositionally biased region" description="Polar residues" evidence="1">
    <location>
        <begin position="821"/>
        <end position="831"/>
    </location>
</feature>
<dbReference type="Proteomes" id="UP001153069">
    <property type="component" value="Unassembled WGS sequence"/>
</dbReference>
<feature type="compositionally biased region" description="Polar residues" evidence="1">
    <location>
        <begin position="703"/>
        <end position="712"/>
    </location>
</feature>
<evidence type="ECO:0000313" key="3">
    <source>
        <dbReference type="Proteomes" id="UP001153069"/>
    </source>
</evidence>
<accession>A0A9N8DAH7</accession>
<organism evidence="2 3">
    <name type="scientific">Seminavis robusta</name>
    <dbReference type="NCBI Taxonomy" id="568900"/>
    <lineage>
        <taxon>Eukaryota</taxon>
        <taxon>Sar</taxon>
        <taxon>Stramenopiles</taxon>
        <taxon>Ochrophyta</taxon>
        <taxon>Bacillariophyta</taxon>
        <taxon>Bacillariophyceae</taxon>
        <taxon>Bacillariophycidae</taxon>
        <taxon>Naviculales</taxon>
        <taxon>Naviculaceae</taxon>
        <taxon>Seminavis</taxon>
    </lineage>
</organism>
<keyword evidence="3" id="KW-1185">Reference proteome</keyword>
<protein>
    <submittedName>
        <fullName evidence="2">Uncharacterized protein</fullName>
    </submittedName>
</protein>
<dbReference type="AlphaFoldDB" id="A0A9N8DAH7"/>
<name>A0A9N8DAH7_9STRA</name>
<comment type="caution">
    <text evidence="2">The sequence shown here is derived from an EMBL/GenBank/DDBJ whole genome shotgun (WGS) entry which is preliminary data.</text>
</comment>
<feature type="compositionally biased region" description="Acidic residues" evidence="1">
    <location>
        <begin position="343"/>
        <end position="352"/>
    </location>
</feature>
<gene>
    <name evidence="2" type="ORF">SEMRO_33_G021600.1</name>
</gene>
<feature type="region of interest" description="Disordered" evidence="1">
    <location>
        <begin position="810"/>
        <end position="864"/>
    </location>
</feature>
<sequence length="984" mass="111269">MFRRSFLNTTTTPFNNNPSFAVSLTKKVFKNVNTGDGIFDDAEEDSIFADAETESHHDVEVRDKVRVRQEDNDNNNIIAARFVTQDNDVQARPQEQVDSNSNTAVEVEFPVGCHCLVQVKSAFLKGKVREKKEHRFLVEIPKLPATLRGEHGQTQTIISCRKLHYAPRQKVWLSTHQGLLAGIIVSAEQDLNDTAFKYTVRVTRGNSHSIYTQVLQQDLKLRVQSSYKACKETMEEDHQEEPESKDSQQFTETEEYLLPDACQSGTHIESTWHHQVHMEPQTPQDTPEEVYSAFESTHECAQAVQMEPDACHSGEPDFTETDHPQVHMEQELGQGGQEQPESPYDDQMEEETPAPAEVYSSFVRTHDQFVEMEPDACYSGKTGESTETDHPQVGQELELEQPPEEMVPTSPAHPFEVEHLIPPIHHAAMDTVTEQAHDTDACTSTNADVVTTTPMPAVTISQVELPQQKNHPERTQGFNTHRGTGAPHDCNSPGHQGTSEIHRKRSSSHFQTAAQDNCNTAEQQQQPKRQRHSHSNMPVEHSDFHRFSSHPQQQGPKHHTHHAHGRDNWQPQRPWKSYGATQTQRRRPEFPQQPPMYEAAMHDRRRHSNHRQQEHGYRPFRQEEEMRMQQPLHFTERNGSQWRVEASEKHERHGRQRRFPASTDSSPRPTGDQHKQNAKHFNHRHRTAETASRKACNGARQIKNGQPNTQATMMKLSKQSDNKTLKATKKHSAAKQRQPTWRKPAGKEPKPIPKKPPTVLVPGAARNQPVKRKAPTLLIPGAARNKPSIQETKQSTGKEEKVLDQPVKVTKQQKIKAAHANTKSTRTNSNLGLGHSKVKKVLKSKASTTSVQKKTRAPSKDQSKIICRSSTGTKNSARGASMGQDTPKRNINVENIQELKTVVAKLAGSEQALRVLGLKLEHDIPKPCWTPHQRRLVAKVEHPPPIQSAFRKRLSIVVKKLAKCPNALSVLGLNQDDIPESCRP</sequence>
<evidence type="ECO:0000256" key="1">
    <source>
        <dbReference type="SAM" id="MobiDB-lite"/>
    </source>
</evidence>
<evidence type="ECO:0000313" key="2">
    <source>
        <dbReference type="EMBL" id="CAB9498225.1"/>
    </source>
</evidence>
<feature type="compositionally biased region" description="Basic and acidic residues" evidence="1">
    <location>
        <begin position="611"/>
        <end position="627"/>
    </location>
</feature>
<reference evidence="2" key="1">
    <citation type="submission" date="2020-06" db="EMBL/GenBank/DDBJ databases">
        <authorList>
            <consortium name="Plant Systems Biology data submission"/>
        </authorList>
    </citation>
    <scope>NUCLEOTIDE SEQUENCE</scope>
    <source>
        <strain evidence="2">D6</strain>
    </source>
</reference>
<feature type="region of interest" description="Disordered" evidence="1">
    <location>
        <begin position="331"/>
        <end position="352"/>
    </location>
</feature>
<feature type="compositionally biased region" description="Polar residues" evidence="1">
    <location>
        <begin position="508"/>
        <end position="527"/>
    </location>
</feature>
<feature type="region of interest" description="Disordered" evidence="1">
    <location>
        <begin position="465"/>
        <end position="762"/>
    </location>
</feature>